<dbReference type="InterPro" id="IPR027995">
    <property type="entry name" value="Galactosyl_T_N"/>
</dbReference>
<evidence type="ECO:0000256" key="11">
    <source>
        <dbReference type="RuleBase" id="RU368121"/>
    </source>
</evidence>
<dbReference type="PRINTS" id="PR02050">
    <property type="entry name" value="B14GALTRFASE"/>
</dbReference>
<dbReference type="CDD" id="cd00899">
    <property type="entry name" value="b4GalT"/>
    <property type="match status" value="1"/>
</dbReference>
<accession>A0A182FTZ8</accession>
<evidence type="ECO:0000256" key="2">
    <source>
        <dbReference type="ARBA" id="ARBA00004922"/>
    </source>
</evidence>
<dbReference type="GO" id="GO:0005975">
    <property type="term" value="P:carbohydrate metabolic process"/>
    <property type="evidence" value="ECO:0007669"/>
    <property type="project" value="InterPro"/>
</dbReference>
<evidence type="ECO:0000259" key="12">
    <source>
        <dbReference type="Pfam" id="PF02709"/>
    </source>
</evidence>
<dbReference type="GO" id="GO:0033842">
    <property type="term" value="F:N-acetyl-beta-glucosaminyl-derivative 4-beta-N-acetylgalactosaminyltransferase activity"/>
    <property type="evidence" value="ECO:0007669"/>
    <property type="project" value="TreeGrafter"/>
</dbReference>
<keyword evidence="6" id="KW-0812">Transmembrane</keyword>
<dbReference type="VEuPathDB" id="VectorBase:AALB20_038701"/>
<comment type="similarity">
    <text evidence="3 11">Belongs to the glycosyltransferase 7 family.</text>
</comment>
<feature type="domain" description="Galactosyltransferase N-terminal" evidence="13">
    <location>
        <begin position="25"/>
        <end position="157"/>
    </location>
</feature>
<dbReference type="EC" id="2.4.1.-" evidence="11"/>
<reference evidence="14 15" key="1">
    <citation type="journal article" date="2017" name="G3 (Bethesda)">
        <title>The Physical Genome Mapping of Anopheles albimanus Corrected Scaffold Misassemblies and Identified Interarm Rearrangements in Genus Anopheles.</title>
        <authorList>
            <person name="Artemov G.N."/>
            <person name="Peery A.N."/>
            <person name="Jiang X."/>
            <person name="Tu Z."/>
            <person name="Stegniy V.N."/>
            <person name="Sharakhova M.V."/>
            <person name="Sharakhov I.V."/>
        </authorList>
    </citation>
    <scope>NUCLEOTIDE SEQUENCE [LARGE SCALE GENOMIC DNA]</scope>
    <source>
        <strain evidence="14 15">ALBI9_A</strain>
    </source>
</reference>
<comment type="subcellular location">
    <subcellularLocation>
        <location evidence="1 11">Membrane</location>
        <topology evidence="1 11">Single-pass type II membrane protein</topology>
    </subcellularLocation>
</comment>
<dbReference type="Gene3D" id="3.90.550.10">
    <property type="entry name" value="Spore Coat Polysaccharide Biosynthesis Protein SpsA, Chain A"/>
    <property type="match status" value="1"/>
</dbReference>
<keyword evidence="11" id="KW-0479">Metal-binding</keyword>
<evidence type="ECO:0000256" key="8">
    <source>
        <dbReference type="ARBA" id="ARBA00022989"/>
    </source>
</evidence>
<dbReference type="InterPro" id="IPR003859">
    <property type="entry name" value="Galactosyl_T"/>
</dbReference>
<reference evidence="14" key="2">
    <citation type="submission" date="2022-08" db="UniProtKB">
        <authorList>
            <consortium name="EnsemblMetazoa"/>
        </authorList>
    </citation>
    <scope>IDENTIFICATION</scope>
    <source>
        <strain evidence="14">STECLA/ALBI9_A</strain>
    </source>
</reference>
<dbReference type="SUPFAM" id="SSF53448">
    <property type="entry name" value="Nucleotide-diphospho-sugar transferases"/>
    <property type="match status" value="1"/>
</dbReference>
<dbReference type="Pfam" id="PF13733">
    <property type="entry name" value="Glyco_transf_7N"/>
    <property type="match status" value="1"/>
</dbReference>
<name>A0A182FTZ8_ANOAL</name>
<evidence type="ECO:0000256" key="7">
    <source>
        <dbReference type="ARBA" id="ARBA00022968"/>
    </source>
</evidence>
<evidence type="ECO:0000313" key="14">
    <source>
        <dbReference type="EnsemblMetazoa" id="AALB010032-PA"/>
    </source>
</evidence>
<comment type="pathway">
    <text evidence="2 11">Protein modification; protein glycosylation.</text>
</comment>
<keyword evidence="8" id="KW-1133">Transmembrane helix</keyword>
<dbReference type="EnsemblMetazoa" id="AALB010032-RA">
    <property type="protein sequence ID" value="AALB010032-PA"/>
    <property type="gene ID" value="AALB010032"/>
</dbReference>
<keyword evidence="9" id="KW-0472">Membrane</keyword>
<dbReference type="Pfam" id="PF02709">
    <property type="entry name" value="Glyco_transf_7C"/>
    <property type="match status" value="1"/>
</dbReference>
<dbReference type="GO" id="GO:0016020">
    <property type="term" value="C:membrane"/>
    <property type="evidence" value="ECO:0007669"/>
    <property type="project" value="UniProtKB-SubCell"/>
</dbReference>
<evidence type="ECO:0000256" key="6">
    <source>
        <dbReference type="ARBA" id="ARBA00022692"/>
    </source>
</evidence>
<dbReference type="GO" id="GO:0005794">
    <property type="term" value="C:Golgi apparatus"/>
    <property type="evidence" value="ECO:0007669"/>
    <property type="project" value="TreeGrafter"/>
</dbReference>
<evidence type="ECO:0000256" key="3">
    <source>
        <dbReference type="ARBA" id="ARBA00005735"/>
    </source>
</evidence>
<dbReference type="GO" id="GO:0008378">
    <property type="term" value="F:galactosyltransferase activity"/>
    <property type="evidence" value="ECO:0007669"/>
    <property type="project" value="TreeGrafter"/>
</dbReference>
<dbReference type="PANTHER" id="PTHR19300">
    <property type="entry name" value="BETA-1,4-GALACTOSYLTRANSFERASE"/>
    <property type="match status" value="1"/>
</dbReference>
<keyword evidence="10 11" id="KW-0325">Glycoprotein</keyword>
<protein>
    <recommendedName>
        <fullName evidence="11">Beta-1,4-N-acetylgalactosaminyltransferase</fullName>
        <ecNumber evidence="11">2.4.1.-</ecNumber>
    </recommendedName>
    <alternativeName>
        <fullName evidence="11">Beta-4-GalNAcT</fullName>
    </alternativeName>
</protein>
<keyword evidence="7 11" id="KW-0735">Signal-anchor</keyword>
<evidence type="ECO:0000256" key="1">
    <source>
        <dbReference type="ARBA" id="ARBA00004606"/>
    </source>
</evidence>
<keyword evidence="11" id="KW-0464">Manganese</keyword>
<dbReference type="VEuPathDB" id="VectorBase:AALB010032"/>
<evidence type="ECO:0000256" key="4">
    <source>
        <dbReference type="ARBA" id="ARBA00022676"/>
    </source>
</evidence>
<keyword evidence="5 11" id="KW-0808">Transferase</keyword>
<dbReference type="PANTHER" id="PTHR19300:SF57">
    <property type="entry name" value="BETA-1,4-N-ACETYLGALACTOSAMINYLTRANSFERASE"/>
    <property type="match status" value="1"/>
</dbReference>
<dbReference type="InterPro" id="IPR027791">
    <property type="entry name" value="Galactosyl_T_C"/>
</dbReference>
<evidence type="ECO:0000256" key="5">
    <source>
        <dbReference type="ARBA" id="ARBA00022679"/>
    </source>
</evidence>
<evidence type="ECO:0000256" key="9">
    <source>
        <dbReference type="ARBA" id="ARBA00023136"/>
    </source>
</evidence>
<keyword evidence="15" id="KW-1185">Reference proteome</keyword>
<dbReference type="AlphaFoldDB" id="A0A182FTZ8"/>
<dbReference type="Proteomes" id="UP000069272">
    <property type="component" value="Chromosome 3R"/>
</dbReference>
<evidence type="ECO:0000259" key="13">
    <source>
        <dbReference type="Pfam" id="PF13733"/>
    </source>
</evidence>
<proteinExistence type="inferred from homology"/>
<evidence type="ECO:0000256" key="10">
    <source>
        <dbReference type="ARBA" id="ARBA00023180"/>
    </source>
</evidence>
<dbReference type="STRING" id="7167.A0A182FTZ8"/>
<comment type="function">
    <text evidence="11">Catalyzes the transfer of galactose onto proteins or lipids.</text>
</comment>
<sequence length="302" mass="34681">VTVGPVAQSNKEEEHASINVTFDICPPIPPNLVGPIRVDTNYEPLNVVEDRYRNKLQSGGQYAPPNCTARSRVAIIVPYRDREQQLPVFLKNLHPFLMKQQLEYGMYIVEQTPGLTFNKAMIMNIAFTEVMKLRSWECVIFHDIDMLPLDDRNLYACGNQPRHLSPIVDTLGPKLFYSTLFGGAIAMTAKQFRTVNGFSNSYWGWGAEDDDMANRLVHYGFHISRHSDDIARYTMLRHKKRTKNPKWKELLKNRDYQRDGLSTLHYELKIITKKPLYTWILTDIPPEPTSIPNETVSSSPAP</sequence>
<comment type="cofactor">
    <cofactor evidence="11">
        <name>Mn(2+)</name>
        <dbReference type="ChEBI" id="CHEBI:29035"/>
    </cofactor>
</comment>
<dbReference type="InterPro" id="IPR029044">
    <property type="entry name" value="Nucleotide-diphossugar_trans"/>
</dbReference>
<feature type="domain" description="Galactosyltransferase C-terminal" evidence="12">
    <location>
        <begin position="162"/>
        <end position="239"/>
    </location>
</feature>
<keyword evidence="4 11" id="KW-0328">Glycosyltransferase</keyword>
<dbReference type="GO" id="GO:0006688">
    <property type="term" value="P:glycosphingolipid biosynthetic process"/>
    <property type="evidence" value="ECO:0007669"/>
    <property type="project" value="TreeGrafter"/>
</dbReference>
<organism evidence="14 15">
    <name type="scientific">Anopheles albimanus</name>
    <name type="common">New world malaria mosquito</name>
    <dbReference type="NCBI Taxonomy" id="7167"/>
    <lineage>
        <taxon>Eukaryota</taxon>
        <taxon>Metazoa</taxon>
        <taxon>Ecdysozoa</taxon>
        <taxon>Arthropoda</taxon>
        <taxon>Hexapoda</taxon>
        <taxon>Insecta</taxon>
        <taxon>Pterygota</taxon>
        <taxon>Neoptera</taxon>
        <taxon>Endopterygota</taxon>
        <taxon>Diptera</taxon>
        <taxon>Nematocera</taxon>
        <taxon>Culicoidea</taxon>
        <taxon>Culicidae</taxon>
        <taxon>Anophelinae</taxon>
        <taxon>Anopheles</taxon>
    </lineage>
</organism>
<evidence type="ECO:0000313" key="15">
    <source>
        <dbReference type="Proteomes" id="UP000069272"/>
    </source>
</evidence>
<dbReference type="GO" id="GO:0046872">
    <property type="term" value="F:metal ion binding"/>
    <property type="evidence" value="ECO:0007669"/>
    <property type="project" value="UniProtKB-UniRule"/>
</dbReference>